<dbReference type="InterPro" id="IPR029147">
    <property type="entry name" value="CFAP77"/>
</dbReference>
<sequence length="307" mass="35151">MPSPSCSPGGVGLRAGELPRRRSASQICPPPRRPRTLAEVQPGSENERLGVARDSLVQNPLIAKAELGKPRRSCYTLPGYDFAYGLYLHGADGGVPEAIGHWHSMKPRPPSPREMPRNYIAMNRGALKAGYVTAHEYNLYRQLKDIRCNEDNESRFKRAPPKVPPDMTYGILARPSTPFFDLLQHRYKEVWMEQQRAIAMAQQVGKKKVTKRKVYETRTTLLRKQPPPVKLDSLWHMPHFQKHAILYRKQAFTKHAILLLCSINNSYHTGLIWFKNYCYPENYRFQKVCTLGIALNCPIDNSLLEIE</sequence>
<evidence type="ECO:0008006" key="4">
    <source>
        <dbReference type="Google" id="ProtNLM"/>
    </source>
</evidence>
<proteinExistence type="predicted"/>
<gene>
    <name evidence="2" type="primary">CFAP77</name>
</gene>
<dbReference type="Ensembl" id="ENSGEVT00005010804.1">
    <property type="protein sequence ID" value="ENSGEVP00005010308.1"/>
    <property type="gene ID" value="ENSGEVG00005007254.1"/>
</dbReference>
<evidence type="ECO:0000313" key="2">
    <source>
        <dbReference type="Ensembl" id="ENSGEVP00005010308.1"/>
    </source>
</evidence>
<feature type="region of interest" description="Disordered" evidence="1">
    <location>
        <begin position="1"/>
        <end position="46"/>
    </location>
</feature>
<name>A0A8C4W176_9SAUR</name>
<dbReference type="Proteomes" id="UP000694390">
    <property type="component" value="Chromosome 16"/>
</dbReference>
<reference evidence="2" key="3">
    <citation type="submission" date="2025-09" db="UniProtKB">
        <authorList>
            <consortium name="Ensembl"/>
        </authorList>
    </citation>
    <scope>IDENTIFICATION</scope>
</reference>
<dbReference type="PANTHER" id="PTHR28617:SF1">
    <property type="entry name" value="CILIA- AND FLAGELLA-ASSOCIATED PROTEIN 77"/>
    <property type="match status" value="1"/>
</dbReference>
<dbReference type="AlphaFoldDB" id="A0A8C4W176"/>
<evidence type="ECO:0000256" key="1">
    <source>
        <dbReference type="SAM" id="MobiDB-lite"/>
    </source>
</evidence>
<reference evidence="2" key="1">
    <citation type="submission" date="2019-06" db="EMBL/GenBank/DDBJ databases">
        <title>G10K-VGP Goodes thornscrub tortoise genome, primary haplotype.</title>
        <authorList>
            <person name="Murphy B."/>
            <person name="Edwards T."/>
            <person name="Rhie A."/>
            <person name="Koren S."/>
            <person name="Phillippy A."/>
            <person name="Fedrigo O."/>
            <person name="Haase B."/>
            <person name="Mountcastle J."/>
            <person name="Lewin H."/>
            <person name="Damas J."/>
            <person name="Howe K."/>
            <person name="Formenti G."/>
            <person name="Myers G."/>
            <person name="Durbin R."/>
            <person name="Jarvis E.D."/>
        </authorList>
    </citation>
    <scope>NUCLEOTIDE SEQUENCE [LARGE SCALE GENOMIC DNA]</scope>
</reference>
<dbReference type="Pfam" id="PF14825">
    <property type="entry name" value="CFAP77"/>
    <property type="match status" value="1"/>
</dbReference>
<dbReference type="GeneTree" id="ENSGT00390000014476"/>
<keyword evidence="3" id="KW-1185">Reference proteome</keyword>
<dbReference type="PANTHER" id="PTHR28617">
    <property type="entry name" value="CILIA- AND FLAGELLA-ASSOCIATED PROTEIN 77"/>
    <property type="match status" value="1"/>
</dbReference>
<accession>A0A8C4W176</accession>
<dbReference type="OrthoDB" id="532484at2759"/>
<reference evidence="2" key="2">
    <citation type="submission" date="2025-08" db="UniProtKB">
        <authorList>
            <consortium name="Ensembl"/>
        </authorList>
    </citation>
    <scope>IDENTIFICATION</scope>
</reference>
<organism evidence="2 3">
    <name type="scientific">Gopherus evgoodei</name>
    <name type="common">Goodes thornscrub tortoise</name>
    <dbReference type="NCBI Taxonomy" id="1825980"/>
    <lineage>
        <taxon>Eukaryota</taxon>
        <taxon>Metazoa</taxon>
        <taxon>Chordata</taxon>
        <taxon>Craniata</taxon>
        <taxon>Vertebrata</taxon>
        <taxon>Euteleostomi</taxon>
        <taxon>Archelosauria</taxon>
        <taxon>Testudinata</taxon>
        <taxon>Testudines</taxon>
        <taxon>Cryptodira</taxon>
        <taxon>Durocryptodira</taxon>
        <taxon>Testudinoidea</taxon>
        <taxon>Testudinidae</taxon>
        <taxon>Gopherus</taxon>
    </lineage>
</organism>
<evidence type="ECO:0000313" key="3">
    <source>
        <dbReference type="Proteomes" id="UP000694390"/>
    </source>
</evidence>
<protein>
    <recommendedName>
        <fullName evidence="4">Cilia- and flagella-associated protein 77</fullName>
    </recommendedName>
</protein>